<keyword evidence="2" id="KW-0479">Metal-binding</keyword>
<name>A0LGR3_SYNFM</name>
<organism evidence="6 7">
    <name type="scientific">Syntrophobacter fumaroxidans (strain DSM 10017 / MPOB)</name>
    <dbReference type="NCBI Taxonomy" id="335543"/>
    <lineage>
        <taxon>Bacteria</taxon>
        <taxon>Pseudomonadati</taxon>
        <taxon>Thermodesulfobacteriota</taxon>
        <taxon>Syntrophobacteria</taxon>
        <taxon>Syntrophobacterales</taxon>
        <taxon>Syntrophobacteraceae</taxon>
        <taxon>Syntrophobacter</taxon>
    </lineage>
</organism>
<evidence type="ECO:0000313" key="7">
    <source>
        <dbReference type="Proteomes" id="UP000001784"/>
    </source>
</evidence>
<dbReference type="PANTHER" id="PTHR24960:SF79">
    <property type="entry name" value="PHOTOSYSTEM I IRON-SULFUR CENTER"/>
    <property type="match status" value="1"/>
</dbReference>
<evidence type="ECO:0000256" key="2">
    <source>
        <dbReference type="ARBA" id="ARBA00022723"/>
    </source>
</evidence>
<keyword evidence="4" id="KW-0411">Iron-sulfur</keyword>
<dbReference type="HOGENOM" id="CLU_989462_0_0_7"/>
<dbReference type="EMBL" id="CP000478">
    <property type="protein sequence ID" value="ABK16615.1"/>
    <property type="molecule type" value="Genomic_DNA"/>
</dbReference>
<dbReference type="Gene3D" id="3.30.70.20">
    <property type="match status" value="2"/>
</dbReference>
<dbReference type="GO" id="GO:0051539">
    <property type="term" value="F:4 iron, 4 sulfur cluster binding"/>
    <property type="evidence" value="ECO:0007669"/>
    <property type="project" value="UniProtKB-KW"/>
</dbReference>
<dbReference type="OrthoDB" id="9778602at2"/>
<reference evidence="6 7" key="1">
    <citation type="submission" date="2006-10" db="EMBL/GenBank/DDBJ databases">
        <title>Complete sequence of Syntrophobacter fumaroxidans MPOB.</title>
        <authorList>
            <consortium name="US DOE Joint Genome Institute"/>
            <person name="Copeland A."/>
            <person name="Lucas S."/>
            <person name="Lapidus A."/>
            <person name="Barry K."/>
            <person name="Detter J.C."/>
            <person name="Glavina del Rio T."/>
            <person name="Hammon N."/>
            <person name="Israni S."/>
            <person name="Pitluck S."/>
            <person name="Goltsman E.G."/>
            <person name="Martinez M."/>
            <person name="Schmutz J."/>
            <person name="Larimer F."/>
            <person name="Land M."/>
            <person name="Hauser L."/>
            <person name="Kyrpides N."/>
            <person name="Kim E."/>
            <person name="Boone D.R."/>
            <person name="Brockman F."/>
            <person name="Culley D."/>
            <person name="Ferry J."/>
            <person name="Gunsalus R."/>
            <person name="McInerney M.J."/>
            <person name="Morrison M."/>
            <person name="Plugge C."/>
            <person name="Rohlin L."/>
            <person name="Scholten J."/>
            <person name="Sieber J."/>
            <person name="Stams A.J.M."/>
            <person name="Worm P."/>
            <person name="Henstra A.M."/>
            <person name="Richardson P."/>
        </authorList>
    </citation>
    <scope>NUCLEOTIDE SEQUENCE [LARGE SCALE GENOMIC DNA]</scope>
    <source>
        <strain evidence="7">DSM 10017 / MPOB</strain>
    </source>
</reference>
<dbReference type="RefSeq" id="WP_011697786.1">
    <property type="nucleotide sequence ID" value="NC_008554.1"/>
</dbReference>
<sequence>MCQFCHQHGEGRKWYLKAENYSADLLSDIRRRRYIDEFIRSIGNGTASELERTFHRAMRLPAWLRHLGYKYHERRYRKDHFGQVVPIEDLRLVFDLSNSVVRMPCLCRKNTTGRSDAAYCFGLGIDPERLLDIKEAFLETFRPGPDATLFERMSREEALELHRSFEAQGLIHTVWTFKSPFIGAICNCDRRDCLAMVSHRYGFQLFFRAEYVASIDKDACIGCRACLKMCQFGAIGFSVLDRNADIDPLRCYGCGVCREACEAGAIRLDARHEHPLARNLW</sequence>
<dbReference type="PROSITE" id="PS51379">
    <property type="entry name" value="4FE4S_FER_2"/>
    <property type="match status" value="2"/>
</dbReference>
<dbReference type="InParanoid" id="A0LGR3"/>
<evidence type="ECO:0000313" key="6">
    <source>
        <dbReference type="EMBL" id="ABK16615.1"/>
    </source>
</evidence>
<evidence type="ECO:0000256" key="3">
    <source>
        <dbReference type="ARBA" id="ARBA00023004"/>
    </source>
</evidence>
<dbReference type="InterPro" id="IPR017896">
    <property type="entry name" value="4Fe4S_Fe-S-bd"/>
</dbReference>
<dbReference type="Pfam" id="PF12838">
    <property type="entry name" value="Fer4_7"/>
    <property type="match status" value="1"/>
</dbReference>
<feature type="domain" description="4Fe-4S ferredoxin-type" evidence="5">
    <location>
        <begin position="242"/>
        <end position="271"/>
    </location>
</feature>
<keyword evidence="7" id="KW-1185">Reference proteome</keyword>
<keyword evidence="1" id="KW-0004">4Fe-4S</keyword>
<evidence type="ECO:0000256" key="1">
    <source>
        <dbReference type="ARBA" id="ARBA00022485"/>
    </source>
</evidence>
<dbReference type="eggNOG" id="COG1148">
    <property type="taxonomic scope" value="Bacteria"/>
</dbReference>
<feature type="domain" description="4Fe-4S ferredoxin-type" evidence="5">
    <location>
        <begin position="211"/>
        <end position="240"/>
    </location>
</feature>
<dbReference type="GO" id="GO:0046872">
    <property type="term" value="F:metal ion binding"/>
    <property type="evidence" value="ECO:0007669"/>
    <property type="project" value="UniProtKB-KW"/>
</dbReference>
<keyword evidence="3" id="KW-0408">Iron</keyword>
<dbReference type="KEGG" id="sfu:Sfum_0919"/>
<dbReference type="AlphaFoldDB" id="A0LGR3"/>
<dbReference type="PROSITE" id="PS00198">
    <property type="entry name" value="4FE4S_FER_1"/>
    <property type="match status" value="1"/>
</dbReference>
<dbReference type="PANTHER" id="PTHR24960">
    <property type="entry name" value="PHOTOSYSTEM I IRON-SULFUR CENTER-RELATED"/>
    <property type="match status" value="1"/>
</dbReference>
<dbReference type="SUPFAM" id="SSF54862">
    <property type="entry name" value="4Fe-4S ferredoxins"/>
    <property type="match status" value="1"/>
</dbReference>
<accession>A0LGR3</accession>
<dbReference type="Proteomes" id="UP000001784">
    <property type="component" value="Chromosome"/>
</dbReference>
<gene>
    <name evidence="6" type="ordered locus">Sfum_0919</name>
</gene>
<proteinExistence type="predicted"/>
<dbReference type="InterPro" id="IPR017900">
    <property type="entry name" value="4Fe4S_Fe_S_CS"/>
</dbReference>
<dbReference type="STRING" id="335543.Sfum_0919"/>
<evidence type="ECO:0000256" key="4">
    <source>
        <dbReference type="ARBA" id="ARBA00023014"/>
    </source>
</evidence>
<evidence type="ECO:0000259" key="5">
    <source>
        <dbReference type="PROSITE" id="PS51379"/>
    </source>
</evidence>
<dbReference type="InterPro" id="IPR050157">
    <property type="entry name" value="PSI_iron-sulfur_center"/>
</dbReference>
<protein>
    <submittedName>
        <fullName evidence="6">4Fe-4S ferredoxin, iron-sulfur binding domain protein</fullName>
    </submittedName>
</protein>